<protein>
    <submittedName>
        <fullName evidence="3 4">Nuclease</fullName>
    </submittedName>
</protein>
<dbReference type="Pfam" id="PF00565">
    <property type="entry name" value="SNase"/>
    <property type="match status" value="1"/>
</dbReference>
<dbReference type="InterPro" id="IPR016071">
    <property type="entry name" value="Staphylococal_nuclease_OB-fold"/>
</dbReference>
<evidence type="ECO:0000313" key="3">
    <source>
        <dbReference type="EMBL" id="APF19816.1"/>
    </source>
</evidence>
<evidence type="ECO:0000256" key="1">
    <source>
        <dbReference type="SAM" id="SignalP"/>
    </source>
</evidence>
<reference evidence="3 6" key="2">
    <citation type="submission" date="2016-11" db="EMBL/GenBank/DDBJ databases">
        <title>Genomic analysis of Caldithrix abyssi and proposal of a novel bacterial phylum Caldithrichaeota.</title>
        <authorList>
            <person name="Kublanov I."/>
            <person name="Sigalova O."/>
            <person name="Gavrilov S."/>
            <person name="Lebedinsky A."/>
            <person name="Ivanova N."/>
            <person name="Daum C."/>
            <person name="Reddy T."/>
            <person name="Klenk H.P."/>
            <person name="Goker M."/>
            <person name="Reva O."/>
            <person name="Miroshnichenko M."/>
            <person name="Kyprides N."/>
            <person name="Woyke T."/>
            <person name="Gelfand M."/>
        </authorList>
    </citation>
    <scope>NUCLEOTIDE SEQUENCE [LARGE SCALE GENOMIC DNA]</scope>
    <source>
        <strain evidence="3 6">LF13</strain>
    </source>
</reference>
<feature type="domain" description="TNase-like" evidence="2">
    <location>
        <begin position="46"/>
        <end position="153"/>
    </location>
</feature>
<feature type="chain" id="PRO_5009695224" evidence="1">
    <location>
        <begin position="25"/>
        <end position="382"/>
    </location>
</feature>
<dbReference type="Proteomes" id="UP000004671">
    <property type="component" value="Chromosome"/>
</dbReference>
<dbReference type="Gene3D" id="2.40.50.90">
    <property type="match status" value="1"/>
</dbReference>
<dbReference type="PaxDb" id="880073-Calab_0269"/>
<sequence length="382" mass="43620" precursor="true">MYSKLLPLVMFIILGSFCSPTVFAAQKIKIVKILDTNLFLLQDGRKISLANLQMPSKADSNQARQAIAQKILAYEHQHLLKYDLIMEPSPAADSTMQIIPVHLFQKLPLSKVNFNKELLELGYAFYVPVDSLYREEYEWAVRKAKKLKRPLWAPERYLQRQKVAVFFGTSGVIGQFNSLEFPQKNDFRLWGIDVMIGNPYSGSFSGELKLGKIRIREKGFAACEAGPAAHYAVDALYDFIILNSQLNFTYFGFGVGFFYLAQTKRGFCDEVLGANAVPNLNVRLGFMEKFFISAELNNSIPELWQVGITYRFAAPFSSIWIGYLGINDFENFKESFNQNHYIGIKGQYLFWNRLLMHVSGQIRPNSSDKFWGAGLSFKIYSN</sequence>
<dbReference type="HOGENOM" id="CLU_722961_0_0_0"/>
<name>H1XNX7_CALAY</name>
<proteinExistence type="predicted"/>
<dbReference type="OrthoDB" id="4376109at2"/>
<dbReference type="Proteomes" id="UP000183868">
    <property type="component" value="Chromosome"/>
</dbReference>
<dbReference type="RefSeq" id="WP_006926817.1">
    <property type="nucleotide sequence ID" value="NZ_CM001402.1"/>
</dbReference>
<evidence type="ECO:0000259" key="2">
    <source>
        <dbReference type="Pfam" id="PF00565"/>
    </source>
</evidence>
<organism evidence="4 5">
    <name type="scientific">Caldithrix abyssi DSM 13497</name>
    <dbReference type="NCBI Taxonomy" id="880073"/>
    <lineage>
        <taxon>Bacteria</taxon>
        <taxon>Pseudomonadati</taxon>
        <taxon>Calditrichota</taxon>
        <taxon>Calditrichia</taxon>
        <taxon>Calditrichales</taxon>
        <taxon>Calditrichaceae</taxon>
        <taxon>Caldithrix</taxon>
    </lineage>
</organism>
<evidence type="ECO:0000313" key="6">
    <source>
        <dbReference type="Proteomes" id="UP000183868"/>
    </source>
</evidence>
<dbReference type="AlphaFoldDB" id="H1XNX7"/>
<reference evidence="4 5" key="1">
    <citation type="submission" date="2011-09" db="EMBL/GenBank/DDBJ databases">
        <title>The permanent draft genome of Caldithrix abyssi DSM 13497.</title>
        <authorList>
            <consortium name="US DOE Joint Genome Institute (JGI-PGF)"/>
            <person name="Lucas S."/>
            <person name="Han J."/>
            <person name="Lapidus A."/>
            <person name="Bruce D."/>
            <person name="Goodwin L."/>
            <person name="Pitluck S."/>
            <person name="Peters L."/>
            <person name="Kyrpides N."/>
            <person name="Mavromatis K."/>
            <person name="Ivanova N."/>
            <person name="Mikhailova N."/>
            <person name="Chertkov O."/>
            <person name="Detter J.C."/>
            <person name="Tapia R."/>
            <person name="Han C."/>
            <person name="Land M."/>
            <person name="Hauser L."/>
            <person name="Markowitz V."/>
            <person name="Cheng J.-F."/>
            <person name="Hugenholtz P."/>
            <person name="Woyke T."/>
            <person name="Wu D."/>
            <person name="Spring S."/>
            <person name="Brambilla E."/>
            <person name="Klenk H.-P."/>
            <person name="Eisen J.A."/>
        </authorList>
    </citation>
    <scope>NUCLEOTIDE SEQUENCE [LARGE SCALE GENOMIC DNA]</scope>
    <source>
        <strain evidence="4 5">DSM 13497</strain>
    </source>
</reference>
<dbReference type="SUPFAM" id="SSF50199">
    <property type="entry name" value="Staphylococcal nuclease"/>
    <property type="match status" value="1"/>
</dbReference>
<dbReference type="InParanoid" id="H1XNX7"/>
<evidence type="ECO:0000313" key="5">
    <source>
        <dbReference type="Proteomes" id="UP000004671"/>
    </source>
</evidence>
<evidence type="ECO:0000313" key="4">
    <source>
        <dbReference type="EMBL" id="EHO39917.1"/>
    </source>
</evidence>
<keyword evidence="5" id="KW-1185">Reference proteome</keyword>
<keyword evidence="1" id="KW-0732">Signal</keyword>
<dbReference type="EMBL" id="CP018099">
    <property type="protein sequence ID" value="APF19816.1"/>
    <property type="molecule type" value="Genomic_DNA"/>
</dbReference>
<accession>H1XNX7</accession>
<dbReference type="InterPro" id="IPR035437">
    <property type="entry name" value="SNase_OB-fold_sf"/>
</dbReference>
<dbReference type="STRING" id="880073.Cabys_3068"/>
<feature type="signal peptide" evidence="1">
    <location>
        <begin position="1"/>
        <end position="24"/>
    </location>
</feature>
<dbReference type="EMBL" id="CM001402">
    <property type="protein sequence ID" value="EHO39917.1"/>
    <property type="molecule type" value="Genomic_DNA"/>
</dbReference>
<dbReference type="KEGG" id="caby:Cabys_3068"/>
<gene>
    <name evidence="3" type="ORF">Cabys_3068</name>
    <name evidence="4" type="ORF">Calab_0269</name>
</gene>